<dbReference type="EMBL" id="UINC01001471">
    <property type="protein sequence ID" value="SUZ81524.1"/>
    <property type="molecule type" value="Genomic_DNA"/>
</dbReference>
<dbReference type="Gene3D" id="3.30.70.610">
    <property type="entry name" value="D-lactate dehydrogenase, cap domain, subdomain 1"/>
    <property type="match status" value="2"/>
</dbReference>
<evidence type="ECO:0000256" key="1">
    <source>
        <dbReference type="ARBA" id="ARBA00001974"/>
    </source>
</evidence>
<organism evidence="6">
    <name type="scientific">marine metagenome</name>
    <dbReference type="NCBI Taxonomy" id="408172"/>
    <lineage>
        <taxon>unclassified sequences</taxon>
        <taxon>metagenomes</taxon>
        <taxon>ecological metagenomes</taxon>
    </lineage>
</organism>
<dbReference type="PIRSF" id="PIRSF000101">
    <property type="entry name" value="D-lactate_dh"/>
    <property type="match status" value="1"/>
</dbReference>
<dbReference type="GO" id="GO:0071949">
    <property type="term" value="F:FAD binding"/>
    <property type="evidence" value="ECO:0007669"/>
    <property type="project" value="InterPro"/>
</dbReference>
<gene>
    <name evidence="6" type="ORF">METZ01_LOCUS34378</name>
</gene>
<dbReference type="GO" id="GO:0016901">
    <property type="term" value="F:oxidoreductase activity, acting on the CH-OH group of donors, quinone or similar compound as acceptor"/>
    <property type="evidence" value="ECO:0007669"/>
    <property type="project" value="InterPro"/>
</dbReference>
<dbReference type="NCBIfam" id="NF008387">
    <property type="entry name" value="PRK11183.1"/>
    <property type="match status" value="1"/>
</dbReference>
<sequence>MKHTQDKNKLIQDLKVITGDKYILTAKLSKQPYSKGWRYGEGEAVAVAKPGTLLEIWKILQICVDADIIVIMQAANTGLTGGSTPDGNNYDRAIVIINTMRINDIQIINEGKQIVGLSGSTLFGLENKLAPYGREPHSVIGSSCIGASIVGGICNNSGGALVKRGPAYTELSLYAQINSKGELLLMNDLGIELGDKPEEILTNLQTQNYTKDQIQFPNKLACDNEYQQRVRDVDASSPARFNADGRRLHTASGCAGKIAVFAVRLDTYPIPKRHQVFYIGTNNPDVLGKIRQHILSKFQHLPISGEYLHRDCYDATKKYCKDTFVVIDKMGPSFIPKLFELKRKVDLLAERFKFLPNNFSDRLMQFLSNFWPNHLPNRMEKYRDQYEHHWVIEMSDEGIDEAKAYFKKFFTKNEGSFFECTKKEGKKALLHRFVAGGAIGRYYAIHQKKSGEMMSMDIAFPRNEKDWFEKLSPEIDDLLEIKLYYGHLFCHVLHQNYIVKKSVDSEALKQELLKTFDARGAEYPAEHNVGHEYFAKPSLSNFYKKLDPTNGFNPGIGRTSKHKYWK</sequence>
<evidence type="ECO:0000256" key="2">
    <source>
        <dbReference type="ARBA" id="ARBA00022630"/>
    </source>
</evidence>
<dbReference type="InterPro" id="IPR016164">
    <property type="entry name" value="FAD-linked_Oxase-like_C"/>
</dbReference>
<dbReference type="InterPro" id="IPR036318">
    <property type="entry name" value="FAD-bd_PCMH-like_sf"/>
</dbReference>
<dbReference type="PANTHER" id="PTHR43716:SF1">
    <property type="entry name" value="D-2-HYDROXYGLUTARATE DEHYDROGENASE, MITOCHONDRIAL"/>
    <property type="match status" value="1"/>
</dbReference>
<keyword evidence="2" id="KW-0285">Flavoprotein</keyword>
<keyword evidence="3" id="KW-0274">FAD</keyword>
<dbReference type="InterPro" id="IPR016172">
    <property type="entry name" value="D-lactate_DH_C-sub1"/>
</dbReference>
<name>A0A381QRD6_9ZZZZ</name>
<evidence type="ECO:0000256" key="3">
    <source>
        <dbReference type="ARBA" id="ARBA00022827"/>
    </source>
</evidence>
<keyword evidence="4" id="KW-0560">Oxidoreductase</keyword>
<dbReference type="GO" id="GO:0005886">
    <property type="term" value="C:plasma membrane"/>
    <property type="evidence" value="ECO:0007669"/>
    <property type="project" value="InterPro"/>
</dbReference>
<dbReference type="PANTHER" id="PTHR43716">
    <property type="entry name" value="D-2-HYDROXYGLUTARATE DEHYDROGENASE, MITOCHONDRIAL"/>
    <property type="match status" value="1"/>
</dbReference>
<accession>A0A381QRD6</accession>
<dbReference type="PROSITE" id="PS51387">
    <property type="entry name" value="FAD_PCMH"/>
    <property type="match status" value="1"/>
</dbReference>
<dbReference type="InterPro" id="IPR015409">
    <property type="entry name" value="Lactate_DH_C"/>
</dbReference>
<dbReference type="InterPro" id="IPR012256">
    <property type="entry name" value="D_lactate_DH"/>
</dbReference>
<comment type="cofactor">
    <cofactor evidence="1">
        <name>FAD</name>
        <dbReference type="ChEBI" id="CHEBI:57692"/>
    </cofactor>
</comment>
<dbReference type="InterPro" id="IPR016169">
    <property type="entry name" value="FAD-bd_PCMH_sub2"/>
</dbReference>
<dbReference type="Pfam" id="PF01565">
    <property type="entry name" value="FAD_binding_4"/>
    <property type="match status" value="1"/>
</dbReference>
<dbReference type="SUPFAM" id="SSF56176">
    <property type="entry name" value="FAD-binding/transporter-associated domain-like"/>
    <property type="match status" value="1"/>
</dbReference>
<dbReference type="Gene3D" id="3.30.43.10">
    <property type="entry name" value="Uridine Diphospho-n-acetylenolpyruvylglucosamine Reductase, domain 2"/>
    <property type="match status" value="1"/>
</dbReference>
<dbReference type="Gene3D" id="3.30.1370.20">
    <property type="entry name" value="D-lactate dehydrogenase, cap domain, subdomain 2"/>
    <property type="match status" value="1"/>
</dbReference>
<proteinExistence type="inferred from homology"/>
<dbReference type="SUPFAM" id="SSF55103">
    <property type="entry name" value="FAD-linked oxidases, C-terminal domain"/>
    <property type="match status" value="1"/>
</dbReference>
<protein>
    <recommendedName>
        <fullName evidence="5">FAD-binding PCMH-type domain-containing protein</fullName>
    </recommendedName>
</protein>
<evidence type="ECO:0000313" key="6">
    <source>
        <dbReference type="EMBL" id="SUZ81524.1"/>
    </source>
</evidence>
<dbReference type="HAMAP" id="MF_02092">
    <property type="entry name" value="DLDH_Dld"/>
    <property type="match status" value="1"/>
</dbReference>
<dbReference type="InterPro" id="IPR051264">
    <property type="entry name" value="FAD-oxidored/transferase_4"/>
</dbReference>
<dbReference type="AlphaFoldDB" id="A0A381QRD6"/>
<dbReference type="InterPro" id="IPR006094">
    <property type="entry name" value="Oxid_FAD_bind_N"/>
</dbReference>
<dbReference type="Gene3D" id="3.30.465.10">
    <property type="match status" value="1"/>
</dbReference>
<feature type="domain" description="FAD-binding PCMH-type" evidence="5">
    <location>
        <begin position="40"/>
        <end position="211"/>
    </location>
</feature>
<dbReference type="InterPro" id="IPR016166">
    <property type="entry name" value="FAD-bd_PCMH"/>
</dbReference>
<dbReference type="GO" id="GO:0006089">
    <property type="term" value="P:lactate metabolic process"/>
    <property type="evidence" value="ECO:0007669"/>
    <property type="project" value="InterPro"/>
</dbReference>
<dbReference type="GO" id="GO:0055085">
    <property type="term" value="P:transmembrane transport"/>
    <property type="evidence" value="ECO:0007669"/>
    <property type="project" value="InterPro"/>
</dbReference>
<dbReference type="InterPro" id="IPR016167">
    <property type="entry name" value="FAD-bd_PCMH_sub1"/>
</dbReference>
<dbReference type="Pfam" id="PF09330">
    <property type="entry name" value="Lact-deh-memb"/>
    <property type="match status" value="1"/>
</dbReference>
<evidence type="ECO:0000256" key="4">
    <source>
        <dbReference type="ARBA" id="ARBA00023002"/>
    </source>
</evidence>
<evidence type="ECO:0000259" key="5">
    <source>
        <dbReference type="PROSITE" id="PS51387"/>
    </source>
</evidence>
<dbReference type="InterPro" id="IPR016173">
    <property type="entry name" value="D-lactate_DH_C-sub2"/>
</dbReference>
<reference evidence="6" key="1">
    <citation type="submission" date="2018-05" db="EMBL/GenBank/DDBJ databases">
        <authorList>
            <person name="Lanie J.A."/>
            <person name="Ng W.-L."/>
            <person name="Kazmierczak K.M."/>
            <person name="Andrzejewski T.M."/>
            <person name="Davidsen T.M."/>
            <person name="Wayne K.J."/>
            <person name="Tettelin H."/>
            <person name="Glass J.I."/>
            <person name="Rusch D."/>
            <person name="Podicherti R."/>
            <person name="Tsui H.-C.T."/>
            <person name="Winkler M.E."/>
        </authorList>
    </citation>
    <scope>NUCLEOTIDE SEQUENCE</scope>
</reference>
<dbReference type="GO" id="GO:0022904">
    <property type="term" value="P:respiratory electron transport chain"/>
    <property type="evidence" value="ECO:0007669"/>
    <property type="project" value="InterPro"/>
</dbReference>